<gene>
    <name evidence="2" type="ORF">Cni_G14895</name>
</gene>
<evidence type="ECO:0000256" key="1">
    <source>
        <dbReference type="SAM" id="MobiDB-lite"/>
    </source>
</evidence>
<feature type="compositionally biased region" description="Basic and acidic residues" evidence="1">
    <location>
        <begin position="21"/>
        <end position="30"/>
    </location>
</feature>
<dbReference type="PANTHER" id="PTHR31390:SF2">
    <property type="entry name" value="EXPRESSED PROTEIN"/>
    <property type="match status" value="1"/>
</dbReference>
<feature type="region of interest" description="Disordered" evidence="1">
    <location>
        <begin position="1"/>
        <end position="30"/>
    </location>
</feature>
<evidence type="ECO:0000313" key="3">
    <source>
        <dbReference type="Proteomes" id="UP001327560"/>
    </source>
</evidence>
<proteinExistence type="predicted"/>
<feature type="compositionally biased region" description="Basic and acidic residues" evidence="1">
    <location>
        <begin position="1"/>
        <end position="10"/>
    </location>
</feature>
<feature type="compositionally biased region" description="Acidic residues" evidence="1">
    <location>
        <begin position="11"/>
        <end position="20"/>
    </location>
</feature>
<name>A0AAQ3QEE2_9LILI</name>
<sequence>MTLENMKLEGEEPPGDEDAENNIKSREDNHTNCSEIRLDLEKIMSNVPVVSDTRPPKFRRRYRQIQRTFPLSNELNIMDANKNHAQTCVHSEESTSGSYGNRSLINFPAKTTASSYVFENSSDSRTSRSINNLSDFFVEYSHDVQSGNVTMSSSPEWAYNFIEEMVKKKGLVEISLSFVPFKPDFSTRQIGSNSPTFYGQLSIDQELARPQRKQGKLFVSHLSTRSPEHGFSTSGLIYCVWESSIPYFLFIVDGDEGEIYAASPLKARSAGGKPLDYIYLFHTWKARGKVSKKNVANAPHLVAKMTVSSSLVVDLNRSKFMETEFVLFDANKERLAEKEKSSSNFMKGNGQSRKLTELFRQIRPLKHNPKHWVGPNELQTIDESVCENHLANDFSPNFELTAIVIRDHGYNSSKAAAFGGWGLKFLEKVDQNGADFSQDLPPSSYDSCEKQSTIGGKKTSSNVTVLVPDGTHGGPVISPGGPSGLTERWKSGGHCDCGGWDIGCPLKVLKDNSICSKDSEEDCKSFELFKEGGEHGEPKLKMLKMSKDMYVVNYQSTISALQAFSITVAFIHSQQPDLYPKM</sequence>
<dbReference type="Pfam" id="PF12043">
    <property type="entry name" value="DUF3527"/>
    <property type="match status" value="1"/>
</dbReference>
<dbReference type="InterPro" id="IPR021916">
    <property type="entry name" value="DUF3527"/>
</dbReference>
<dbReference type="AlphaFoldDB" id="A0AAQ3QEE2"/>
<keyword evidence="3" id="KW-1185">Reference proteome</keyword>
<protein>
    <submittedName>
        <fullName evidence="2">Uncharacterized protein</fullName>
    </submittedName>
</protein>
<accession>A0AAQ3QEE2</accession>
<reference evidence="2 3" key="1">
    <citation type="submission" date="2023-10" db="EMBL/GenBank/DDBJ databases">
        <title>Chromosome-scale genome assembly provides insights into flower coloration mechanisms of Canna indica.</title>
        <authorList>
            <person name="Li C."/>
        </authorList>
    </citation>
    <scope>NUCLEOTIDE SEQUENCE [LARGE SCALE GENOMIC DNA]</scope>
    <source>
        <tissue evidence="2">Flower</tissue>
    </source>
</reference>
<dbReference type="EMBL" id="CP136893">
    <property type="protein sequence ID" value="WOL06163.1"/>
    <property type="molecule type" value="Genomic_DNA"/>
</dbReference>
<organism evidence="2 3">
    <name type="scientific">Canna indica</name>
    <name type="common">Indian-shot</name>
    <dbReference type="NCBI Taxonomy" id="4628"/>
    <lineage>
        <taxon>Eukaryota</taxon>
        <taxon>Viridiplantae</taxon>
        <taxon>Streptophyta</taxon>
        <taxon>Embryophyta</taxon>
        <taxon>Tracheophyta</taxon>
        <taxon>Spermatophyta</taxon>
        <taxon>Magnoliopsida</taxon>
        <taxon>Liliopsida</taxon>
        <taxon>Zingiberales</taxon>
        <taxon>Cannaceae</taxon>
        <taxon>Canna</taxon>
    </lineage>
</organism>
<dbReference type="Proteomes" id="UP001327560">
    <property type="component" value="Chromosome 4"/>
</dbReference>
<dbReference type="PANTHER" id="PTHR31390">
    <property type="entry name" value="EXPRESSED PROTEIN"/>
    <property type="match status" value="1"/>
</dbReference>
<evidence type="ECO:0000313" key="2">
    <source>
        <dbReference type="EMBL" id="WOL06163.1"/>
    </source>
</evidence>